<dbReference type="Gene3D" id="1.10.101.10">
    <property type="entry name" value="PGBD-like superfamily/PGBD"/>
    <property type="match status" value="1"/>
</dbReference>
<keyword evidence="5" id="KW-1185">Reference proteome</keyword>
<evidence type="ECO:0000313" key="4">
    <source>
        <dbReference type="EMBL" id="SDT07922.1"/>
    </source>
</evidence>
<feature type="signal peptide" evidence="1">
    <location>
        <begin position="1"/>
        <end position="33"/>
    </location>
</feature>
<dbReference type="SUPFAM" id="SSF47090">
    <property type="entry name" value="PGBD-like"/>
    <property type="match status" value="1"/>
</dbReference>
<dbReference type="InterPro" id="IPR036366">
    <property type="entry name" value="PGBDSf"/>
</dbReference>
<protein>
    <submittedName>
        <fullName evidence="4">Putative peptidoglycan binding domain-containing protein</fullName>
    </submittedName>
</protein>
<evidence type="ECO:0000259" key="2">
    <source>
        <dbReference type="Pfam" id="PF01471"/>
    </source>
</evidence>
<gene>
    <name evidence="4" type="ORF">SAMN04488543_2978</name>
</gene>
<feature type="chain" id="PRO_5009265476" evidence="1">
    <location>
        <begin position="34"/>
        <end position="323"/>
    </location>
</feature>
<dbReference type="AlphaFoldDB" id="A0A1H1XFJ6"/>
<feature type="domain" description="Peptidoglycan binding-like" evidence="2">
    <location>
        <begin position="277"/>
        <end position="314"/>
    </location>
</feature>
<reference evidence="4 5" key="1">
    <citation type="submission" date="2016-10" db="EMBL/GenBank/DDBJ databases">
        <authorList>
            <person name="de Groot N.N."/>
        </authorList>
    </citation>
    <scope>NUCLEOTIDE SEQUENCE [LARGE SCALE GENOMIC DNA]</scope>
    <source>
        <strain evidence="4 5">DSM 21741</strain>
    </source>
</reference>
<dbReference type="InterPro" id="IPR002477">
    <property type="entry name" value="Peptidoglycan-bd-like"/>
</dbReference>
<dbReference type="OrthoDB" id="5181100at2"/>
<organism evidence="4 5">
    <name type="scientific">Friedmanniella luteola</name>
    <dbReference type="NCBI Taxonomy" id="546871"/>
    <lineage>
        <taxon>Bacteria</taxon>
        <taxon>Bacillati</taxon>
        <taxon>Actinomycetota</taxon>
        <taxon>Actinomycetes</taxon>
        <taxon>Propionibacteriales</taxon>
        <taxon>Nocardioidaceae</taxon>
        <taxon>Friedmanniella</taxon>
    </lineage>
</organism>
<accession>A0A1H1XFJ6</accession>
<evidence type="ECO:0000256" key="1">
    <source>
        <dbReference type="SAM" id="SignalP"/>
    </source>
</evidence>
<dbReference type="STRING" id="546871.SAMN04488543_2978"/>
<proteinExistence type="predicted"/>
<dbReference type="Pfam" id="PF01471">
    <property type="entry name" value="PG_binding_1"/>
    <property type="match status" value="1"/>
</dbReference>
<dbReference type="RefSeq" id="WP_157720513.1">
    <property type="nucleotide sequence ID" value="NZ_LT629749.1"/>
</dbReference>
<sequence length="323" mass="34055">MTSSLLRPARWAATLLTALTLAAGIGAATPASAATPNPPVPASLPAGIEPLSGYVPATSCDPTAKPGAVALGTLLTTTYPGTRFGSARTCGADTSEHYDGRAVDWMNSVRVRKEAAQAKALISWLTATDADGNAHANARRLGVMYIIWNGKIWGAYSAERGWRAYSSCADHPEKGWDSTCHRDHVHLSLTWAGAMKRTSYWTGEVAATDYGPCRAKDLNWALPYAGPRPTPCPRHPRVTPPEGASATLRALTTYSGVRLRPGARGPAVTAVQKALGVSATGSYGTATRSAVKKFQTGQRLTSSGNVNTATWRALLRVNAPEVS</sequence>
<evidence type="ECO:0000313" key="5">
    <source>
        <dbReference type="Proteomes" id="UP000199092"/>
    </source>
</evidence>
<dbReference type="EMBL" id="LT629749">
    <property type="protein sequence ID" value="SDT07922.1"/>
    <property type="molecule type" value="Genomic_DNA"/>
</dbReference>
<dbReference type="InterPro" id="IPR036365">
    <property type="entry name" value="PGBD-like_sf"/>
</dbReference>
<dbReference type="Proteomes" id="UP000199092">
    <property type="component" value="Chromosome I"/>
</dbReference>
<dbReference type="InterPro" id="IPR058593">
    <property type="entry name" value="ARB_07466-like_C"/>
</dbReference>
<keyword evidence="1" id="KW-0732">Signal</keyword>
<name>A0A1H1XFJ6_9ACTN</name>
<feature type="domain" description="ARB-07466-like C-terminal" evidence="3">
    <location>
        <begin position="63"/>
        <end position="171"/>
    </location>
</feature>
<evidence type="ECO:0000259" key="3">
    <source>
        <dbReference type="Pfam" id="PF26571"/>
    </source>
</evidence>
<dbReference type="Pfam" id="PF26571">
    <property type="entry name" value="VldE"/>
    <property type="match status" value="1"/>
</dbReference>